<dbReference type="SUPFAM" id="SSF51569">
    <property type="entry name" value="Aldolase"/>
    <property type="match status" value="1"/>
</dbReference>
<evidence type="ECO:0000256" key="6">
    <source>
        <dbReference type="ARBA" id="ARBA00022723"/>
    </source>
</evidence>
<dbReference type="PROSITE" id="PS00602">
    <property type="entry name" value="ALDOLASE_CLASS_II_1"/>
    <property type="match status" value="1"/>
</dbReference>
<dbReference type="InterPro" id="IPR013785">
    <property type="entry name" value="Aldolase_TIM"/>
</dbReference>
<evidence type="ECO:0000256" key="11">
    <source>
        <dbReference type="ARBA" id="ARBA00032380"/>
    </source>
</evidence>
<dbReference type="InterPro" id="IPR006411">
    <property type="entry name" value="Fruct_bisP_bact"/>
</dbReference>
<comment type="similarity">
    <text evidence="4">Belongs to the class II fructose-bisphosphate aldolase family.</text>
</comment>
<dbReference type="Gene3D" id="3.20.20.70">
    <property type="entry name" value="Aldolase class I"/>
    <property type="match status" value="1"/>
</dbReference>
<evidence type="ECO:0000256" key="10">
    <source>
        <dbReference type="ARBA" id="ARBA00023239"/>
    </source>
</evidence>
<evidence type="ECO:0000256" key="12">
    <source>
        <dbReference type="ARBA" id="ARBA00032424"/>
    </source>
</evidence>
<dbReference type="InterPro" id="IPR000771">
    <property type="entry name" value="FBA_II"/>
</dbReference>
<dbReference type="CDD" id="cd00946">
    <property type="entry name" value="FBP_aldolase_IIA"/>
    <property type="match status" value="1"/>
</dbReference>
<dbReference type="InterPro" id="IPR000092">
    <property type="entry name" value="Polyprenyl_synt"/>
</dbReference>
<dbReference type="NCBIfam" id="TIGR00167">
    <property type="entry name" value="cbbA"/>
    <property type="match status" value="1"/>
</dbReference>
<dbReference type="PROSITE" id="PS00444">
    <property type="entry name" value="POLYPRENYL_SYNTHASE_2"/>
    <property type="match status" value="1"/>
</dbReference>
<dbReference type="PANTHER" id="PTHR30559:SF0">
    <property type="entry name" value="FRUCTOSE-BISPHOSPHATE ALDOLASE"/>
    <property type="match status" value="1"/>
</dbReference>
<keyword evidence="10" id="KW-0456">Lyase</keyword>
<organism evidence="15 16">
    <name type="scientific">Mycena chlorophos</name>
    <name type="common">Agaric fungus</name>
    <name type="synonym">Agaricus chlorophos</name>
    <dbReference type="NCBI Taxonomy" id="658473"/>
    <lineage>
        <taxon>Eukaryota</taxon>
        <taxon>Fungi</taxon>
        <taxon>Dikarya</taxon>
        <taxon>Basidiomycota</taxon>
        <taxon>Agaricomycotina</taxon>
        <taxon>Agaricomycetes</taxon>
        <taxon>Agaricomycetidae</taxon>
        <taxon>Agaricales</taxon>
        <taxon>Marasmiineae</taxon>
        <taxon>Mycenaceae</taxon>
        <taxon>Mycena</taxon>
    </lineage>
</organism>
<keyword evidence="7" id="KW-0862">Zinc</keyword>
<dbReference type="PANTHER" id="PTHR30559">
    <property type="entry name" value="FRUCTOSE-BISPHOSPHATE ALDOLASE CLASS 2"/>
    <property type="match status" value="1"/>
</dbReference>
<dbReference type="InterPro" id="IPR008949">
    <property type="entry name" value="Isoprenoid_synthase_dom_sf"/>
</dbReference>
<dbReference type="Pfam" id="PF01116">
    <property type="entry name" value="F_bP_aldolase"/>
    <property type="match status" value="1"/>
</dbReference>
<dbReference type="EC" id="4.1.2.13" evidence="5"/>
<dbReference type="InterPro" id="IPR033749">
    <property type="entry name" value="Polyprenyl_synt_CS"/>
</dbReference>
<comment type="cofactor">
    <cofactor evidence="2">
        <name>Zn(2+)</name>
        <dbReference type="ChEBI" id="CHEBI:29105"/>
    </cofactor>
</comment>
<keyword evidence="6" id="KW-0479">Metal-binding</keyword>
<sequence length="714" mass="79400">MGVLDIVPPGVLTGDNVRKLFDYAKEQKFAIPAINVTSSSTANAVLEAARDIKAPIIIQVSQGGSAYFAGKGLANDKQQASIAGAVAAAHHVRTVAKAYGVPVVLHSDHCAKKLLPWFDGMLEADEAYFKEHQEPLFSSHMLDLSEESKEENIEICEKYFKRMVPIGLWLEMEIGITGGEEDGVDNSDVDNASLYTQPEDVWDVYEALNKIGPNFSIAAAFGNVHGVYKPGNVKLHPELLGKHQAYGKEKLGGKVEQPLYLVFHGGSGSTKEEIKTAVGNGVVKMNVDTDTQFAYLVGIRDFVFKKKDYLLTQVGNPEGADKPNKKFYDPRVWVREGEKTLVERVKEAFSCFSSSMSDKAARRAKFEGAWTRIRDELVGYLAGEDMPKEALEWFTKNLDHNVPGGKLNRGMSVVDTAEIIKGAKLDEDEYYKAAVLGWGVELLQAFFLVADDIMDNSITRRGQPCWYRAPGVGMVAVNDGIMLEASIYYLLRKHFRSQPYYVDLLELFLETTFQTEMGQLIDLITAPEDHVDLSKFSLAKHSKIVIYKTAYYSFYLPVALAMYMTRVPASYVLDGKTVEPYKAAMDILIPLGEYFQIQDDFLDFSAPPEILGKIGTDIVDNKCSWCINTALAVVTPEQRAVLDANYGKKDAAAEARVKEVFEAADLRGRYAKYESEVYGRLNELIAGIPEGPQPATLKRAVFTSFLEKIYKRSK</sequence>
<dbReference type="SUPFAM" id="SSF48576">
    <property type="entry name" value="Terpenoid synthases"/>
    <property type="match status" value="1"/>
</dbReference>
<evidence type="ECO:0000256" key="13">
    <source>
        <dbReference type="ARBA" id="ARBA00032448"/>
    </source>
</evidence>
<comment type="catalytic activity">
    <reaction evidence="1">
        <text>beta-D-fructose 1,6-bisphosphate = D-glyceraldehyde 3-phosphate + dihydroxyacetone phosphate</text>
        <dbReference type="Rhea" id="RHEA:14729"/>
        <dbReference type="ChEBI" id="CHEBI:32966"/>
        <dbReference type="ChEBI" id="CHEBI:57642"/>
        <dbReference type="ChEBI" id="CHEBI:59776"/>
        <dbReference type="EC" id="4.1.2.13"/>
    </reaction>
</comment>
<evidence type="ECO:0000313" key="15">
    <source>
        <dbReference type="EMBL" id="GAT57281.1"/>
    </source>
</evidence>
<keyword evidence="8" id="KW-0460">Magnesium</keyword>
<dbReference type="PROSITE" id="PS00806">
    <property type="entry name" value="ALDOLASE_CLASS_II_2"/>
    <property type="match status" value="1"/>
</dbReference>
<dbReference type="Proteomes" id="UP000815677">
    <property type="component" value="Unassembled WGS sequence"/>
</dbReference>
<evidence type="ECO:0000256" key="2">
    <source>
        <dbReference type="ARBA" id="ARBA00001947"/>
    </source>
</evidence>
<evidence type="ECO:0000256" key="9">
    <source>
        <dbReference type="ARBA" id="ARBA00023152"/>
    </source>
</evidence>
<dbReference type="NCBIfam" id="NF006628">
    <property type="entry name" value="PRK09197.1"/>
    <property type="match status" value="1"/>
</dbReference>
<evidence type="ECO:0000256" key="8">
    <source>
        <dbReference type="ARBA" id="ARBA00022842"/>
    </source>
</evidence>
<evidence type="ECO:0000313" key="16">
    <source>
        <dbReference type="Proteomes" id="UP000815677"/>
    </source>
</evidence>
<accession>A0ABQ0M514</accession>
<evidence type="ECO:0000256" key="3">
    <source>
        <dbReference type="ARBA" id="ARBA00004714"/>
    </source>
</evidence>
<dbReference type="Gene3D" id="1.10.600.10">
    <property type="entry name" value="Farnesyl Diphosphate Synthase"/>
    <property type="match status" value="1"/>
</dbReference>
<dbReference type="NCBIfam" id="TIGR01520">
    <property type="entry name" value="FruBisAldo_II_A"/>
    <property type="match status" value="1"/>
</dbReference>
<dbReference type="PROSITE" id="PS00723">
    <property type="entry name" value="POLYPRENYL_SYNTHASE_1"/>
    <property type="match status" value="1"/>
</dbReference>
<evidence type="ECO:0000256" key="1">
    <source>
        <dbReference type="ARBA" id="ARBA00000441"/>
    </source>
</evidence>
<keyword evidence="16" id="KW-1185">Reference proteome</keyword>
<evidence type="ECO:0000256" key="7">
    <source>
        <dbReference type="ARBA" id="ARBA00022833"/>
    </source>
</evidence>
<reference evidence="15" key="1">
    <citation type="submission" date="2014-09" db="EMBL/GenBank/DDBJ databases">
        <title>Genome sequence of the luminous mushroom Mycena chlorophos for searching fungal bioluminescence genes.</title>
        <authorList>
            <person name="Tanaka Y."/>
            <person name="Kasuga D."/>
            <person name="Oba Y."/>
            <person name="Hase S."/>
            <person name="Sato K."/>
            <person name="Oba Y."/>
            <person name="Sakakibara Y."/>
        </authorList>
    </citation>
    <scope>NUCLEOTIDE SEQUENCE</scope>
</reference>
<name>A0ABQ0M514_MYCCL</name>
<evidence type="ECO:0000256" key="4">
    <source>
        <dbReference type="ARBA" id="ARBA00005812"/>
    </source>
</evidence>
<dbReference type="CDD" id="cd00685">
    <property type="entry name" value="Trans_IPPS_HT"/>
    <property type="match status" value="1"/>
</dbReference>
<dbReference type="Pfam" id="PF00348">
    <property type="entry name" value="polyprenyl_synt"/>
    <property type="match status" value="1"/>
</dbReference>
<evidence type="ECO:0000256" key="14">
    <source>
        <dbReference type="ARBA" id="ARBA00032873"/>
    </source>
</evidence>
<dbReference type="SFLD" id="SFLDS00005">
    <property type="entry name" value="Isoprenoid_Synthase_Type_I"/>
    <property type="match status" value="1"/>
</dbReference>
<evidence type="ECO:0000256" key="5">
    <source>
        <dbReference type="ARBA" id="ARBA00013068"/>
    </source>
</evidence>
<keyword evidence="9" id="KW-0324">Glycolysis</keyword>
<protein>
    <recommendedName>
        <fullName evidence="5">fructose-bisphosphate aldolase</fullName>
        <ecNumber evidence="5">4.1.2.13</ecNumber>
    </recommendedName>
    <alternativeName>
        <fullName evidence="14">(2E,6E)-farnesyl diphosphate synthase</fullName>
    </alternativeName>
    <alternativeName>
        <fullName evidence="13">Dimethylallyltranstransferase</fullName>
    </alternativeName>
    <alternativeName>
        <fullName evidence="12">Farnesyl diphosphate synthase</fullName>
    </alternativeName>
    <alternativeName>
        <fullName evidence="11">Geranyltranstransferase</fullName>
    </alternativeName>
</protein>
<gene>
    <name evidence="15" type="ORF">MCHLO_13835</name>
</gene>
<comment type="pathway">
    <text evidence="3">Carbohydrate degradation; glycolysis; D-glyceraldehyde 3-phosphate and glycerone phosphate from D-glucose: step 4/4.</text>
</comment>
<proteinExistence type="inferred from homology"/>
<dbReference type="EMBL" id="DF849427">
    <property type="protein sequence ID" value="GAT57281.1"/>
    <property type="molecule type" value="Genomic_DNA"/>
</dbReference>